<name>A0A2I0B4I1_9ASPA</name>
<evidence type="ECO:0000313" key="8">
    <source>
        <dbReference type="Proteomes" id="UP000236161"/>
    </source>
</evidence>
<comment type="subcellular location">
    <subcellularLocation>
        <location evidence="1">Membrane</location>
        <topology evidence="1">Multi-pass membrane protein</topology>
    </subcellularLocation>
</comment>
<evidence type="ECO:0000313" key="7">
    <source>
        <dbReference type="EMBL" id="PKA62715.1"/>
    </source>
</evidence>
<organism evidence="7 8">
    <name type="scientific">Apostasia shenzhenica</name>
    <dbReference type="NCBI Taxonomy" id="1088818"/>
    <lineage>
        <taxon>Eukaryota</taxon>
        <taxon>Viridiplantae</taxon>
        <taxon>Streptophyta</taxon>
        <taxon>Embryophyta</taxon>
        <taxon>Tracheophyta</taxon>
        <taxon>Spermatophyta</taxon>
        <taxon>Magnoliopsida</taxon>
        <taxon>Liliopsida</taxon>
        <taxon>Asparagales</taxon>
        <taxon>Orchidaceae</taxon>
        <taxon>Apostasioideae</taxon>
        <taxon>Apostasia</taxon>
    </lineage>
</organism>
<reference evidence="7 8" key="1">
    <citation type="journal article" date="2017" name="Nature">
        <title>The Apostasia genome and the evolution of orchids.</title>
        <authorList>
            <person name="Zhang G.Q."/>
            <person name="Liu K.W."/>
            <person name="Li Z."/>
            <person name="Lohaus R."/>
            <person name="Hsiao Y.Y."/>
            <person name="Niu S.C."/>
            <person name="Wang J.Y."/>
            <person name="Lin Y.C."/>
            <person name="Xu Q."/>
            <person name="Chen L.J."/>
            <person name="Yoshida K."/>
            <person name="Fujiwara S."/>
            <person name="Wang Z.W."/>
            <person name="Zhang Y.Q."/>
            <person name="Mitsuda N."/>
            <person name="Wang M."/>
            <person name="Liu G.H."/>
            <person name="Pecoraro L."/>
            <person name="Huang H.X."/>
            <person name="Xiao X.J."/>
            <person name="Lin M."/>
            <person name="Wu X.Y."/>
            <person name="Wu W.L."/>
            <person name="Chen Y.Y."/>
            <person name="Chang S.B."/>
            <person name="Sakamoto S."/>
            <person name="Ohme-Takagi M."/>
            <person name="Yagi M."/>
            <person name="Zeng S.J."/>
            <person name="Shen C.Y."/>
            <person name="Yeh C.M."/>
            <person name="Luo Y.B."/>
            <person name="Tsai W.C."/>
            <person name="Van de Peer Y."/>
            <person name="Liu Z.J."/>
        </authorList>
    </citation>
    <scope>NUCLEOTIDE SEQUENCE [LARGE SCALE GENOMIC DNA]</scope>
    <source>
        <strain evidence="8">cv. Shenzhen</strain>
        <tissue evidence="7">Stem</tissue>
    </source>
</reference>
<evidence type="ECO:0000259" key="6">
    <source>
        <dbReference type="Pfam" id="PF00916"/>
    </source>
</evidence>
<keyword evidence="2 5" id="KW-0812">Transmembrane</keyword>
<evidence type="ECO:0000256" key="2">
    <source>
        <dbReference type="ARBA" id="ARBA00022692"/>
    </source>
</evidence>
<protein>
    <submittedName>
        <fullName evidence="7">Putative sulfate transporter 3.3</fullName>
    </submittedName>
</protein>
<feature type="transmembrane region" description="Helical" evidence="5">
    <location>
        <begin position="27"/>
        <end position="44"/>
    </location>
</feature>
<proteinExistence type="predicted"/>
<dbReference type="InterPro" id="IPR011547">
    <property type="entry name" value="SLC26A/SulP_dom"/>
</dbReference>
<evidence type="ECO:0000256" key="4">
    <source>
        <dbReference type="ARBA" id="ARBA00023136"/>
    </source>
</evidence>
<evidence type="ECO:0000256" key="3">
    <source>
        <dbReference type="ARBA" id="ARBA00022989"/>
    </source>
</evidence>
<keyword evidence="8" id="KW-1185">Reference proteome</keyword>
<keyword evidence="4 5" id="KW-0472">Membrane</keyword>
<dbReference type="GO" id="GO:0055085">
    <property type="term" value="P:transmembrane transport"/>
    <property type="evidence" value="ECO:0007669"/>
    <property type="project" value="InterPro"/>
</dbReference>
<feature type="transmembrane region" description="Helical" evidence="5">
    <location>
        <begin position="179"/>
        <end position="201"/>
    </location>
</feature>
<dbReference type="Pfam" id="PF00916">
    <property type="entry name" value="Sulfate_transp"/>
    <property type="match status" value="1"/>
</dbReference>
<dbReference type="STRING" id="1088818.A0A2I0B4I1"/>
<dbReference type="OrthoDB" id="288203at2759"/>
<keyword evidence="3 5" id="KW-1133">Transmembrane helix</keyword>
<evidence type="ECO:0000256" key="1">
    <source>
        <dbReference type="ARBA" id="ARBA00004141"/>
    </source>
</evidence>
<dbReference type="GO" id="GO:0016020">
    <property type="term" value="C:membrane"/>
    <property type="evidence" value="ECO:0007669"/>
    <property type="project" value="UniProtKB-SubCell"/>
</dbReference>
<feature type="transmembrane region" description="Helical" evidence="5">
    <location>
        <begin position="208"/>
        <end position="231"/>
    </location>
</feature>
<dbReference type="EMBL" id="KZ451915">
    <property type="protein sequence ID" value="PKA62715.1"/>
    <property type="molecule type" value="Genomic_DNA"/>
</dbReference>
<dbReference type="AlphaFoldDB" id="A0A2I0B4I1"/>
<feature type="domain" description="SLC26A/SulP transporter" evidence="6">
    <location>
        <begin position="1"/>
        <end position="213"/>
    </location>
</feature>
<feature type="transmembrane region" description="Helical" evidence="5">
    <location>
        <begin position="155"/>
        <end position="173"/>
    </location>
</feature>
<accession>A0A2I0B4I1</accession>
<dbReference type="InterPro" id="IPR001902">
    <property type="entry name" value="SLC26A/SulP_fam"/>
</dbReference>
<gene>
    <name evidence="7" type="primary">SULTR3:3</name>
    <name evidence="7" type="ORF">AXF42_Ash018923</name>
</gene>
<evidence type="ECO:0000256" key="5">
    <source>
        <dbReference type="SAM" id="Phobius"/>
    </source>
</evidence>
<dbReference type="PANTHER" id="PTHR11814">
    <property type="entry name" value="SULFATE TRANSPORTER"/>
    <property type="match status" value="1"/>
</dbReference>
<sequence length="237" mass="25668">MGFCFLGLLLFARYVSMRRPNLFWVSAGAPLASVILSTILVFLFKAQKHGISIIGELKRGLNSPSWDKLLFHSSYLGTTVRTGLVTGILSLAEGVAVGRTFAAMKGYKVDGNKEMMAIGIMNIVGSCTSCYVTTGAFSRSAVNHNAGCKTAMSNIFMSVTIMVTLLFLMPLFIHTPNVVLAAIIISAVFGLIDVKAAYHIWKMDKMDFFVCMSAFLGVIFVSVEGGLAIAVKLKFHT</sequence>
<dbReference type="Proteomes" id="UP000236161">
    <property type="component" value="Unassembled WGS sequence"/>
</dbReference>